<evidence type="ECO:0000256" key="1">
    <source>
        <dbReference type="SAM" id="MobiDB-lite"/>
    </source>
</evidence>
<gene>
    <name evidence="3" type="primary">20213096</name>
    <name evidence="2" type="ORF">HELRODRAFT_194647</name>
</gene>
<feature type="compositionally biased region" description="Basic and acidic residues" evidence="1">
    <location>
        <begin position="15"/>
        <end position="30"/>
    </location>
</feature>
<feature type="region of interest" description="Disordered" evidence="1">
    <location>
        <begin position="1"/>
        <end position="31"/>
    </location>
</feature>
<dbReference type="EMBL" id="KB097754">
    <property type="protein sequence ID" value="ESN90257.1"/>
    <property type="molecule type" value="Genomic_DNA"/>
</dbReference>
<dbReference type="Proteomes" id="UP000015101">
    <property type="component" value="Unassembled WGS sequence"/>
</dbReference>
<dbReference type="RefSeq" id="XP_009031647.1">
    <property type="nucleotide sequence ID" value="XM_009033399.1"/>
</dbReference>
<proteinExistence type="predicted"/>
<sequence>MDIPDSVHIPVSLQKLERKEGSADPSERQRQQFGTIYFPEGTTTNYACVYITERQRSSLGPTGIWLLQSRPLDQTEKSFENIKDSKHELKEGLEYVALYYTGPDIFLIQ</sequence>
<dbReference type="HOGENOM" id="CLU_2186796_0_0_1"/>
<evidence type="ECO:0000313" key="4">
    <source>
        <dbReference type="Proteomes" id="UP000015101"/>
    </source>
</evidence>
<accession>T1FWA0</accession>
<dbReference type="GeneID" id="20213096"/>
<dbReference type="OMA" id="ACVYITE"/>
<keyword evidence="4" id="KW-1185">Reference proteome</keyword>
<dbReference type="CTD" id="20213096"/>
<dbReference type="KEGG" id="hro:HELRODRAFT_194647"/>
<dbReference type="OrthoDB" id="10441351at2759"/>
<evidence type="ECO:0000313" key="3">
    <source>
        <dbReference type="EnsemblMetazoa" id="HelroP194647"/>
    </source>
</evidence>
<dbReference type="EnsemblMetazoa" id="HelroT194647">
    <property type="protein sequence ID" value="HelroP194647"/>
    <property type="gene ID" value="HelroG194647"/>
</dbReference>
<dbReference type="InParanoid" id="T1FWA0"/>
<organism evidence="3 4">
    <name type="scientific">Helobdella robusta</name>
    <name type="common">Californian leech</name>
    <dbReference type="NCBI Taxonomy" id="6412"/>
    <lineage>
        <taxon>Eukaryota</taxon>
        <taxon>Metazoa</taxon>
        <taxon>Spiralia</taxon>
        <taxon>Lophotrochozoa</taxon>
        <taxon>Annelida</taxon>
        <taxon>Clitellata</taxon>
        <taxon>Hirudinea</taxon>
        <taxon>Rhynchobdellida</taxon>
        <taxon>Glossiphoniidae</taxon>
        <taxon>Helobdella</taxon>
    </lineage>
</organism>
<dbReference type="EMBL" id="AMQM01008319">
    <property type="status" value="NOT_ANNOTATED_CDS"/>
    <property type="molecule type" value="Genomic_DNA"/>
</dbReference>
<dbReference type="AlphaFoldDB" id="T1FWA0"/>
<reference evidence="2 4" key="2">
    <citation type="journal article" date="2013" name="Nature">
        <title>Insights into bilaterian evolution from three spiralian genomes.</title>
        <authorList>
            <person name="Simakov O."/>
            <person name="Marletaz F."/>
            <person name="Cho S.J."/>
            <person name="Edsinger-Gonzales E."/>
            <person name="Havlak P."/>
            <person name="Hellsten U."/>
            <person name="Kuo D.H."/>
            <person name="Larsson T."/>
            <person name="Lv J."/>
            <person name="Arendt D."/>
            <person name="Savage R."/>
            <person name="Osoegawa K."/>
            <person name="de Jong P."/>
            <person name="Grimwood J."/>
            <person name="Chapman J.A."/>
            <person name="Shapiro H."/>
            <person name="Aerts A."/>
            <person name="Otillar R.P."/>
            <person name="Terry A.Y."/>
            <person name="Boore J.L."/>
            <person name="Grigoriev I.V."/>
            <person name="Lindberg D.R."/>
            <person name="Seaver E.C."/>
            <person name="Weisblat D.A."/>
            <person name="Putnam N.H."/>
            <person name="Rokhsar D.S."/>
        </authorList>
    </citation>
    <scope>NUCLEOTIDE SEQUENCE</scope>
</reference>
<reference evidence="3" key="3">
    <citation type="submission" date="2015-06" db="UniProtKB">
        <authorList>
            <consortium name="EnsemblMetazoa"/>
        </authorList>
    </citation>
    <scope>IDENTIFICATION</scope>
</reference>
<reference evidence="4" key="1">
    <citation type="submission" date="2012-12" db="EMBL/GenBank/DDBJ databases">
        <authorList>
            <person name="Hellsten U."/>
            <person name="Grimwood J."/>
            <person name="Chapman J.A."/>
            <person name="Shapiro H."/>
            <person name="Aerts A."/>
            <person name="Otillar R.P."/>
            <person name="Terry A.Y."/>
            <person name="Boore J.L."/>
            <person name="Simakov O."/>
            <person name="Marletaz F."/>
            <person name="Cho S.-J."/>
            <person name="Edsinger-Gonzales E."/>
            <person name="Havlak P."/>
            <person name="Kuo D.-H."/>
            <person name="Larsson T."/>
            <person name="Lv J."/>
            <person name="Arendt D."/>
            <person name="Savage R."/>
            <person name="Osoegawa K."/>
            <person name="de Jong P."/>
            <person name="Lindberg D.R."/>
            <person name="Seaver E.C."/>
            <person name="Weisblat D.A."/>
            <person name="Putnam N.H."/>
            <person name="Grigoriev I.V."/>
            <person name="Rokhsar D.S."/>
        </authorList>
    </citation>
    <scope>NUCLEOTIDE SEQUENCE</scope>
</reference>
<protein>
    <submittedName>
        <fullName evidence="2 3">Uncharacterized protein</fullName>
    </submittedName>
</protein>
<name>T1FWA0_HELRO</name>
<evidence type="ECO:0000313" key="2">
    <source>
        <dbReference type="EMBL" id="ESN90257.1"/>
    </source>
</evidence>